<dbReference type="InterPro" id="IPR024096">
    <property type="entry name" value="NO_sig/Golgi_transp_ligand-bd"/>
</dbReference>
<sequence length="197" mass="21903">MHRLVFRAVEEFLCDTYGDAVWAQVLAGCEAESANQQASPEALSVSRDRSERLIPMAASRLDKPVAELLEDMGAWLARREPIRRLMRFSGRDFEDFVISLEELPGRARFVMPDLRMPRIDVVHEPGRTLRLVLAPSAMGWTSLFAGLVRVMADDYGALSVIEVEGSCVIVSISDDAFAAPREFRLGQALPREGDLPA</sequence>
<organism evidence="2 3">
    <name type="scientific">Paracoccus stylophorae</name>
    <dbReference type="NCBI Taxonomy" id="659350"/>
    <lineage>
        <taxon>Bacteria</taxon>
        <taxon>Pseudomonadati</taxon>
        <taxon>Pseudomonadota</taxon>
        <taxon>Alphaproteobacteria</taxon>
        <taxon>Rhodobacterales</taxon>
        <taxon>Paracoccaceae</taxon>
        <taxon>Paracoccus</taxon>
    </lineage>
</organism>
<keyword evidence="3" id="KW-1185">Reference proteome</keyword>
<dbReference type="Gene3D" id="3.90.1520.10">
    <property type="entry name" value="H-NOX domain"/>
    <property type="match status" value="1"/>
</dbReference>
<dbReference type="RefSeq" id="WP_272860481.1">
    <property type="nucleotide sequence ID" value="NZ_CP067134.1"/>
</dbReference>
<reference evidence="2 3" key="1">
    <citation type="submission" date="2021-01" db="EMBL/GenBank/DDBJ databases">
        <title>Biogeographic distribution of Paracoccus.</title>
        <authorList>
            <person name="Hollensteiner J."/>
            <person name="Leineberger J."/>
            <person name="Brinkhoff T."/>
            <person name="Daniel R."/>
        </authorList>
    </citation>
    <scope>NUCLEOTIDE SEQUENCE [LARGE SCALE GENOMIC DNA]</scope>
    <source>
        <strain evidence="2 3">LMG25392</strain>
    </source>
</reference>
<evidence type="ECO:0000313" key="2">
    <source>
        <dbReference type="EMBL" id="WCR12369.1"/>
    </source>
</evidence>
<dbReference type="EMBL" id="CP067134">
    <property type="protein sequence ID" value="WCR12369.1"/>
    <property type="molecule type" value="Genomic_DNA"/>
</dbReference>
<feature type="domain" description="Heme NO-binding" evidence="1">
    <location>
        <begin position="4"/>
        <end position="156"/>
    </location>
</feature>
<gene>
    <name evidence="2" type="ORF">JHW45_08715</name>
</gene>
<dbReference type="InterPro" id="IPR038158">
    <property type="entry name" value="H-NOX_domain_sf"/>
</dbReference>
<evidence type="ECO:0000313" key="3">
    <source>
        <dbReference type="Proteomes" id="UP001218412"/>
    </source>
</evidence>
<protein>
    <submittedName>
        <fullName evidence="2">Heme NO-binding domain-containing protein</fullName>
    </submittedName>
</protein>
<name>A0ABY7SZL3_9RHOB</name>
<dbReference type="InterPro" id="IPR011644">
    <property type="entry name" value="Heme_NO-bd"/>
</dbReference>
<evidence type="ECO:0000259" key="1">
    <source>
        <dbReference type="Pfam" id="PF07700"/>
    </source>
</evidence>
<dbReference type="Proteomes" id="UP001218412">
    <property type="component" value="Chromosome"/>
</dbReference>
<dbReference type="Pfam" id="PF07700">
    <property type="entry name" value="HNOB"/>
    <property type="match status" value="1"/>
</dbReference>
<accession>A0ABY7SZL3</accession>
<dbReference type="SUPFAM" id="SSF111126">
    <property type="entry name" value="Ligand-binding domain in the NO signalling and Golgi transport"/>
    <property type="match status" value="1"/>
</dbReference>
<proteinExistence type="predicted"/>